<protein>
    <recommendedName>
        <fullName evidence="5">BIG2 domain-containing protein</fullName>
    </recommendedName>
</protein>
<feature type="compositionally biased region" description="Basic and acidic residues" evidence="1">
    <location>
        <begin position="22"/>
        <end position="32"/>
    </location>
</feature>
<keyword evidence="2" id="KW-1133">Transmembrane helix</keyword>
<proteinExistence type="predicted"/>
<comment type="caution">
    <text evidence="3">The sequence shown here is derived from an EMBL/GenBank/DDBJ whole genome shotgun (WGS) entry which is preliminary data.</text>
</comment>
<keyword evidence="4" id="KW-1185">Reference proteome</keyword>
<reference evidence="3 4" key="1">
    <citation type="submission" date="2018-05" db="EMBL/GenBank/DDBJ databases">
        <title>Paenibacillus flagellatus sp. nov., isolated from selenium mineral soil.</title>
        <authorList>
            <person name="Dai X."/>
        </authorList>
    </citation>
    <scope>NUCLEOTIDE SEQUENCE [LARGE SCALE GENOMIC DNA]</scope>
    <source>
        <strain evidence="3 4">DXL2</strain>
    </source>
</reference>
<evidence type="ECO:0000256" key="2">
    <source>
        <dbReference type="SAM" id="Phobius"/>
    </source>
</evidence>
<dbReference type="Gene3D" id="2.40.10.480">
    <property type="match status" value="1"/>
</dbReference>
<organism evidence="3 4">
    <name type="scientific">Paenibacillus flagellatus</name>
    <dbReference type="NCBI Taxonomy" id="2211139"/>
    <lineage>
        <taxon>Bacteria</taxon>
        <taxon>Bacillati</taxon>
        <taxon>Bacillota</taxon>
        <taxon>Bacilli</taxon>
        <taxon>Bacillales</taxon>
        <taxon>Paenibacillaceae</taxon>
        <taxon>Paenibacillus</taxon>
    </lineage>
</organism>
<keyword evidence="2" id="KW-0812">Transmembrane</keyword>
<dbReference type="EMBL" id="QJVJ01000020">
    <property type="protein sequence ID" value="PYI50298.1"/>
    <property type="molecule type" value="Genomic_DNA"/>
</dbReference>
<feature type="compositionally biased region" description="Basic and acidic residues" evidence="1">
    <location>
        <begin position="42"/>
        <end position="53"/>
    </location>
</feature>
<sequence>MAARAICDRRDEAAAGGRAAGRRSESRADEHAGVNGSRSRTRRNESRTGRDALMRGTARKGGRSDGRAGAMARAICLLLAVAVTLGGPVLGASPARAEANAEEMPGVVTYDFENFAVGPLNGQLGWTNASPEVTVTDQVYAVSGTKTVRIADNDKTKALGARVTFPAVGRGSVEWWAKADTADRLVMLLESAGPQGTKPVEWIGFLANRKIEYYDGATRVNTSETYEPGKWYRFHLDFDMAAGRKSIAVFDGDDLLLLRKDTAVRDATVTSVNVFRLATISTGLGTFYVDDVRIRDAELAPPGSLSGVTAHPDSVSVQVGQSRQVHLIGHYTNGDVRMMESNEASFVSDQPGVATAEGGSVTGVSPGSAVVTASVYGGLQAAIDVNVYDANDVPPYRDLALRPLQRTTAVQGLSVVVPAGAEWEALGNDIAAKLQARWNVQASVVAPERSKFRDGWSGNALLLGSLGNNEQLARLYGMRMSYADAVYPGDGGYQLQTVIDPFGLGGNSVVVGASDLAGARAGVAKLLEKLDAQTEPVIPWLAEAVLSKQAASYLPFDGKPTPADVAAALQSVETWLSRLKPTTGNEADADALLYVFNRLKLYGEGYLLTADPGLGDIYRKLAKGYANFVNRYPAEAKGQLNARANMWTDGDKAIQLWSTLEASPLFTARERKQIVSAFALTYEANAQDGYLVGAAATGPRWNHQIFPALSLIAGSDYFGKYYALPEAPGWRQLGERIFTGNTSYISLDEGSDYLMHVPMTNIDYAMATGNLDFLTRSLRPSADLNALMIDNIGTMAGGGDTYPFGYSNAYSWGHSQVMNAASWFYGDPVYQYLLERTRNGPFPGQRMSDLDYPIHRYAALKPEAGGEPPEGAYPKVQAYPVEPGIYDDLRGPGQEPLDVALADTFHKMTFREGFGADDSYLIVDGFSAGAHGHQDGNAILNYTADGRLFLVDRDYMENTPEHHSGLVVVKDGEQEKKPPLAKLEWAADVGGIALSRSVVPNYNGTDWRRSIVSPNGDFYIIYDDVKVNETGNYLLKNQWQTLGTPTVNGGRYEAEQQGVTMAIDSLDRSRLLTQDRYGHFRKYWKSDYPYPYADRETVLSEVLEEQRYAAGDTAAFINVLSSRKEDEPALHARRLNETTVEIKQEGERWLAVHAPLDTPDVASDGKLHLLGEGRLLAAEATNVRIGSETLRFDEPVLFAMNTANGEWEAYSLRKDRVRYDERGEPVREGALEAGAVPWSRQAEQRLGKALKEKEHPGTWAKAQPDRPGVHPDWEPVYAFPEQVTAAGWGDLDGDGREELLLGGIGGNVQAIDETGAVRWAFAAAGRVNEVTVQTVNGEPVVFVATENWYVHALDAAGGEKWRYEFPHTGEHRERKGNLLGITNVRVAHVNGTDQEPWIMVGTQFRYIYGLDPEGRLKYEDLLYFYGIEDMAFADMDGDGKDEGIYALEYAYYAYWDDKQVTRGGSGGGPGWKVATVLPGGNGGTLPAIALGTKQNEVRLVAYAGKPQELWKRNVGGEVNDVRSGDYDGDGVAEILAGSDGFQLYALRPDGTVRFRTALEERVLHVDGSAGDGGARYWAAADHGLLAELSAEGEVVSRVRFAHDIAAFRGGATEARPWVVLADGEVMRYRD</sequence>
<name>A0A2V5JUU7_9BACL</name>
<dbReference type="Gene3D" id="2.60.40.1080">
    <property type="match status" value="1"/>
</dbReference>
<dbReference type="Proteomes" id="UP000247476">
    <property type="component" value="Unassembled WGS sequence"/>
</dbReference>
<dbReference type="Gene3D" id="1.50.10.100">
    <property type="entry name" value="Chondroitin AC/alginate lyase"/>
    <property type="match status" value="1"/>
</dbReference>
<dbReference type="InterPro" id="IPR028994">
    <property type="entry name" value="Integrin_alpha_N"/>
</dbReference>
<feature type="region of interest" description="Disordered" evidence="1">
    <location>
        <begin position="1"/>
        <end position="66"/>
    </location>
</feature>
<dbReference type="Gene3D" id="2.70.98.70">
    <property type="match status" value="1"/>
</dbReference>
<evidence type="ECO:0000313" key="4">
    <source>
        <dbReference type="Proteomes" id="UP000247476"/>
    </source>
</evidence>
<evidence type="ECO:0008006" key="5">
    <source>
        <dbReference type="Google" id="ProtNLM"/>
    </source>
</evidence>
<evidence type="ECO:0000313" key="3">
    <source>
        <dbReference type="EMBL" id="PYI50298.1"/>
    </source>
</evidence>
<dbReference type="SUPFAM" id="SSF69318">
    <property type="entry name" value="Integrin alpha N-terminal domain"/>
    <property type="match status" value="1"/>
</dbReference>
<keyword evidence="2" id="KW-0472">Membrane</keyword>
<feature type="transmembrane region" description="Helical" evidence="2">
    <location>
        <begin position="70"/>
        <end position="90"/>
    </location>
</feature>
<evidence type="ECO:0000256" key="1">
    <source>
        <dbReference type="SAM" id="MobiDB-lite"/>
    </source>
</evidence>
<feature type="compositionally biased region" description="Basic and acidic residues" evidence="1">
    <location>
        <begin position="1"/>
        <end position="13"/>
    </location>
</feature>
<dbReference type="InterPro" id="IPR008964">
    <property type="entry name" value="Invasin/intimin_cell_adhesion"/>
</dbReference>
<dbReference type="InterPro" id="IPR008929">
    <property type="entry name" value="Chondroitin_lyas"/>
</dbReference>
<accession>A0A2V5JUU7</accession>
<dbReference type="SUPFAM" id="SSF49373">
    <property type="entry name" value="Invasin/intimin cell-adhesion fragments"/>
    <property type="match status" value="1"/>
</dbReference>
<gene>
    <name evidence="3" type="ORF">DLM86_29965</name>
</gene>